<dbReference type="Gene3D" id="3.60.140.10">
    <property type="entry name" value="CNF1/YfiH-like putative cysteine hydrolases"/>
    <property type="match status" value="1"/>
</dbReference>
<evidence type="ECO:0000256" key="6">
    <source>
        <dbReference type="ARBA" id="ARBA00022723"/>
    </source>
</evidence>
<keyword evidence="6" id="KW-0479">Metal-binding</keyword>
<comment type="cofactor">
    <cofactor evidence="2">
        <name>Zn(2+)</name>
        <dbReference type="ChEBI" id="CHEBI:29105"/>
    </cofactor>
</comment>
<dbReference type="NCBIfam" id="TIGR00726">
    <property type="entry name" value="peptidoglycan editing factor PgeF"/>
    <property type="match status" value="1"/>
</dbReference>
<reference evidence="13 14" key="1">
    <citation type="journal article" date="2016" name="Genome Announc.">
        <title>Whole-Genome Sequence of Rummeliibacillus stabekisii Strain PP9 Isolated from Antarctic Soil.</title>
        <authorList>
            <person name="da Mota F.F."/>
            <person name="Vollu R.E."/>
            <person name="Jurelevicius D."/>
            <person name="Seldin L."/>
        </authorList>
    </citation>
    <scope>NUCLEOTIDE SEQUENCE [LARGE SCALE GENOMIC DNA]</scope>
    <source>
        <strain evidence="13 14">PP9</strain>
    </source>
</reference>
<keyword evidence="8" id="KW-0862">Zinc</keyword>
<evidence type="ECO:0000256" key="5">
    <source>
        <dbReference type="ARBA" id="ARBA00022679"/>
    </source>
</evidence>
<keyword evidence="5" id="KW-0808">Transferase</keyword>
<evidence type="ECO:0000256" key="7">
    <source>
        <dbReference type="ARBA" id="ARBA00022801"/>
    </source>
</evidence>
<comment type="function">
    <text evidence="3">Purine nucleoside enzyme that catalyzes the phosphorolysis of adenosine and inosine nucleosides, yielding D-ribose 1-phosphate and the respective free bases, adenine and hypoxanthine. Also catalyzes the phosphorolysis of S-methyl-5'-thioadenosine into adenine and S-methyl-5-thio-alpha-D-ribose 1-phosphate. Also has adenosine deaminase activity.</text>
</comment>
<dbReference type="AlphaFoldDB" id="A0A143HH20"/>
<dbReference type="GO" id="GO:0005507">
    <property type="term" value="F:copper ion binding"/>
    <property type="evidence" value="ECO:0007669"/>
    <property type="project" value="TreeGrafter"/>
</dbReference>
<dbReference type="Pfam" id="PF02578">
    <property type="entry name" value="Cu-oxidase_4"/>
    <property type="match status" value="1"/>
</dbReference>
<dbReference type="OrthoDB" id="4279at2"/>
<proteinExistence type="inferred from homology"/>
<evidence type="ECO:0000256" key="9">
    <source>
        <dbReference type="ARBA" id="ARBA00047989"/>
    </source>
</evidence>
<comment type="catalytic activity">
    <reaction evidence="9">
        <text>adenosine + H2O + H(+) = inosine + NH4(+)</text>
        <dbReference type="Rhea" id="RHEA:24408"/>
        <dbReference type="ChEBI" id="CHEBI:15377"/>
        <dbReference type="ChEBI" id="CHEBI:15378"/>
        <dbReference type="ChEBI" id="CHEBI:16335"/>
        <dbReference type="ChEBI" id="CHEBI:17596"/>
        <dbReference type="ChEBI" id="CHEBI:28938"/>
        <dbReference type="EC" id="3.5.4.4"/>
    </reaction>
    <physiologicalReaction direction="left-to-right" evidence="9">
        <dbReference type="Rhea" id="RHEA:24409"/>
    </physiologicalReaction>
</comment>
<dbReference type="PANTHER" id="PTHR30616">
    <property type="entry name" value="UNCHARACTERIZED PROTEIN YFIH"/>
    <property type="match status" value="1"/>
</dbReference>
<dbReference type="EMBL" id="CP014806">
    <property type="protein sequence ID" value="AMX00552.1"/>
    <property type="molecule type" value="Genomic_DNA"/>
</dbReference>
<dbReference type="GO" id="GO:0017061">
    <property type="term" value="F:S-methyl-5-thioadenosine phosphorylase activity"/>
    <property type="evidence" value="ECO:0007669"/>
    <property type="project" value="UniProtKB-EC"/>
</dbReference>
<evidence type="ECO:0000256" key="12">
    <source>
        <dbReference type="RuleBase" id="RU361274"/>
    </source>
</evidence>
<evidence type="ECO:0000256" key="11">
    <source>
        <dbReference type="ARBA" id="ARBA00049893"/>
    </source>
</evidence>
<evidence type="ECO:0000256" key="3">
    <source>
        <dbReference type="ARBA" id="ARBA00003215"/>
    </source>
</evidence>
<accession>A0A143HH20</accession>
<name>A0A143HH20_9BACL</name>
<evidence type="ECO:0000256" key="8">
    <source>
        <dbReference type="ARBA" id="ARBA00022833"/>
    </source>
</evidence>
<keyword evidence="14" id="KW-1185">Reference proteome</keyword>
<dbReference type="InterPro" id="IPR003730">
    <property type="entry name" value="Cu_polyphenol_OxRdtase"/>
</dbReference>
<dbReference type="RefSeq" id="WP_066791046.1">
    <property type="nucleotide sequence ID" value="NZ_CP014806.1"/>
</dbReference>
<comment type="catalytic activity">
    <reaction evidence="10">
        <text>adenosine + phosphate = alpha-D-ribose 1-phosphate + adenine</text>
        <dbReference type="Rhea" id="RHEA:27642"/>
        <dbReference type="ChEBI" id="CHEBI:16335"/>
        <dbReference type="ChEBI" id="CHEBI:16708"/>
        <dbReference type="ChEBI" id="CHEBI:43474"/>
        <dbReference type="ChEBI" id="CHEBI:57720"/>
        <dbReference type="EC" id="2.4.2.1"/>
    </reaction>
    <physiologicalReaction direction="left-to-right" evidence="10">
        <dbReference type="Rhea" id="RHEA:27643"/>
    </physiologicalReaction>
</comment>
<protein>
    <recommendedName>
        <fullName evidence="12">Purine nucleoside phosphorylase</fullName>
    </recommendedName>
</protein>
<gene>
    <name evidence="13" type="ORF">ATY39_14685</name>
</gene>
<sequence length="253" mass="28529">MKTKIYMDNEKLIAGITLKDASMPEDGNMALHSCTDPSLILQNRSLLAASIGCDLNQFVCANQTHSSNFYKVTRDDLGRGAASKETAIQNTDALYTYEPDIALCTFTADCVPVILYDHSSGLVGVIHSGWQGTIKEITLKMIDYLKQNETCDPKNLYIHIGAAISQEKFEVDQDVYDQFKNLGYADEYMYFNEKTNKYHISNQQTVKRQCELAGVPSAHITIDETCTYINNEGFSYREDKKAGRHLTFVMKKQ</sequence>
<evidence type="ECO:0000256" key="2">
    <source>
        <dbReference type="ARBA" id="ARBA00001947"/>
    </source>
</evidence>
<dbReference type="InterPro" id="IPR011324">
    <property type="entry name" value="Cytotoxic_necrot_fac-like_cat"/>
</dbReference>
<dbReference type="Proteomes" id="UP000076021">
    <property type="component" value="Chromosome"/>
</dbReference>
<reference evidence="14" key="2">
    <citation type="submission" date="2016-03" db="EMBL/GenBank/DDBJ databases">
        <authorList>
            <person name="Ploux O."/>
        </authorList>
    </citation>
    <scope>NUCLEOTIDE SEQUENCE [LARGE SCALE GENOMIC DNA]</scope>
    <source>
        <strain evidence="14">PP9</strain>
    </source>
</reference>
<dbReference type="KEGG" id="rst:ATY39_14685"/>
<evidence type="ECO:0000256" key="4">
    <source>
        <dbReference type="ARBA" id="ARBA00007353"/>
    </source>
</evidence>
<dbReference type="SUPFAM" id="SSF64438">
    <property type="entry name" value="CNF1/YfiH-like putative cysteine hydrolases"/>
    <property type="match status" value="1"/>
</dbReference>
<dbReference type="InterPro" id="IPR038371">
    <property type="entry name" value="Cu_polyphenol_OxRdtase_sf"/>
</dbReference>
<dbReference type="PANTHER" id="PTHR30616:SF2">
    <property type="entry name" value="PURINE NUCLEOSIDE PHOSPHORYLASE LACC1"/>
    <property type="match status" value="1"/>
</dbReference>
<comment type="similarity">
    <text evidence="4 12">Belongs to the purine nucleoside phosphorylase YfiH/LACC1 family.</text>
</comment>
<comment type="catalytic activity">
    <reaction evidence="11">
        <text>S-methyl-5'-thioadenosine + phosphate = 5-(methylsulfanyl)-alpha-D-ribose 1-phosphate + adenine</text>
        <dbReference type="Rhea" id="RHEA:11852"/>
        <dbReference type="ChEBI" id="CHEBI:16708"/>
        <dbReference type="ChEBI" id="CHEBI:17509"/>
        <dbReference type="ChEBI" id="CHEBI:43474"/>
        <dbReference type="ChEBI" id="CHEBI:58533"/>
        <dbReference type="EC" id="2.4.2.28"/>
    </reaction>
    <physiologicalReaction direction="left-to-right" evidence="11">
        <dbReference type="Rhea" id="RHEA:11853"/>
    </physiologicalReaction>
</comment>
<dbReference type="CDD" id="cd16833">
    <property type="entry name" value="YfiH"/>
    <property type="match status" value="1"/>
</dbReference>
<keyword evidence="7" id="KW-0378">Hydrolase</keyword>
<dbReference type="STRING" id="241244.ATY39_14685"/>
<evidence type="ECO:0000313" key="13">
    <source>
        <dbReference type="EMBL" id="AMX00552.1"/>
    </source>
</evidence>
<comment type="catalytic activity">
    <reaction evidence="1">
        <text>inosine + phosphate = alpha-D-ribose 1-phosphate + hypoxanthine</text>
        <dbReference type="Rhea" id="RHEA:27646"/>
        <dbReference type="ChEBI" id="CHEBI:17368"/>
        <dbReference type="ChEBI" id="CHEBI:17596"/>
        <dbReference type="ChEBI" id="CHEBI:43474"/>
        <dbReference type="ChEBI" id="CHEBI:57720"/>
        <dbReference type="EC" id="2.4.2.1"/>
    </reaction>
    <physiologicalReaction direction="left-to-right" evidence="1">
        <dbReference type="Rhea" id="RHEA:27647"/>
    </physiologicalReaction>
</comment>
<evidence type="ECO:0000313" key="14">
    <source>
        <dbReference type="Proteomes" id="UP000076021"/>
    </source>
</evidence>
<evidence type="ECO:0000256" key="1">
    <source>
        <dbReference type="ARBA" id="ARBA00000553"/>
    </source>
</evidence>
<evidence type="ECO:0000256" key="10">
    <source>
        <dbReference type="ARBA" id="ARBA00048968"/>
    </source>
</evidence>
<dbReference type="GO" id="GO:0016787">
    <property type="term" value="F:hydrolase activity"/>
    <property type="evidence" value="ECO:0007669"/>
    <property type="project" value="UniProtKB-KW"/>
</dbReference>
<organism evidence="13 14">
    <name type="scientific">Rummeliibacillus stabekisii</name>
    <dbReference type="NCBI Taxonomy" id="241244"/>
    <lineage>
        <taxon>Bacteria</taxon>
        <taxon>Bacillati</taxon>
        <taxon>Bacillota</taxon>
        <taxon>Bacilli</taxon>
        <taxon>Bacillales</taxon>
        <taxon>Caryophanaceae</taxon>
        <taxon>Rummeliibacillus</taxon>
    </lineage>
</organism>